<dbReference type="RefSeq" id="WP_138017564.1">
    <property type="nucleotide sequence ID" value="NZ_SULI01000041.1"/>
</dbReference>
<feature type="domain" description="Major facilitator superfamily (MFS) profile" evidence="2">
    <location>
        <begin position="10"/>
        <end position="125"/>
    </location>
</feature>
<accession>A0A4V6F0I5</accession>
<dbReference type="EMBL" id="SULI01000041">
    <property type="protein sequence ID" value="TKZ15481.1"/>
    <property type="molecule type" value="Genomic_DNA"/>
</dbReference>
<keyword evidence="1" id="KW-0812">Transmembrane</keyword>
<keyword evidence="1" id="KW-0472">Membrane</keyword>
<dbReference type="GO" id="GO:0022857">
    <property type="term" value="F:transmembrane transporter activity"/>
    <property type="evidence" value="ECO:0007669"/>
    <property type="project" value="InterPro"/>
</dbReference>
<sequence length="125" mass="13390">MRQIFLFPMAMFSLLLAGGIFGFFYAWVCSTMWGLDQADPNVAISAMQAMNASVRNGIFAPAFFGTPFVMMLTGAVAYRSGRKVAAASFGAGGIIYLLGGMVLTMAVNVPMNEVVLLFRTGLRLG</sequence>
<organism evidence="3 4">
    <name type="scientific">Shimia litoralis</name>
    <dbReference type="NCBI Taxonomy" id="420403"/>
    <lineage>
        <taxon>Bacteria</taxon>
        <taxon>Pseudomonadati</taxon>
        <taxon>Pseudomonadota</taxon>
        <taxon>Alphaproteobacteria</taxon>
        <taxon>Rhodobacterales</taxon>
        <taxon>Roseobacteraceae</taxon>
    </lineage>
</organism>
<comment type="caution">
    <text evidence="3">The sequence shown here is derived from an EMBL/GenBank/DDBJ whole genome shotgun (WGS) entry which is preliminary data.</text>
</comment>
<keyword evidence="1" id="KW-1133">Transmembrane helix</keyword>
<feature type="transmembrane region" description="Helical" evidence="1">
    <location>
        <begin position="58"/>
        <end position="78"/>
    </location>
</feature>
<dbReference type="OrthoDB" id="428263at2"/>
<evidence type="ECO:0000259" key="2">
    <source>
        <dbReference type="PROSITE" id="PS50850"/>
    </source>
</evidence>
<name>A0A4V6F0I5_9RHOB</name>
<feature type="transmembrane region" description="Helical" evidence="1">
    <location>
        <begin position="7"/>
        <end position="28"/>
    </location>
</feature>
<evidence type="ECO:0000313" key="3">
    <source>
        <dbReference type="EMBL" id="TKZ15481.1"/>
    </source>
</evidence>
<keyword evidence="4" id="KW-1185">Reference proteome</keyword>
<reference evidence="3 4" key="1">
    <citation type="submission" date="2019-04" db="EMBL/GenBank/DDBJ databases">
        <title>Genome sequence of Pelagicola litoralis CL-ES2.</title>
        <authorList>
            <person name="Cao J."/>
        </authorList>
    </citation>
    <scope>NUCLEOTIDE SEQUENCE [LARGE SCALE GENOMIC DNA]</scope>
    <source>
        <strain evidence="3 4">CL-ES2</strain>
    </source>
</reference>
<proteinExistence type="predicted"/>
<dbReference type="PROSITE" id="PS50850">
    <property type="entry name" value="MFS"/>
    <property type="match status" value="1"/>
</dbReference>
<dbReference type="InterPro" id="IPR020846">
    <property type="entry name" value="MFS_dom"/>
</dbReference>
<feature type="transmembrane region" description="Helical" evidence="1">
    <location>
        <begin position="85"/>
        <end position="107"/>
    </location>
</feature>
<evidence type="ECO:0000256" key="1">
    <source>
        <dbReference type="SAM" id="Phobius"/>
    </source>
</evidence>
<dbReference type="Proteomes" id="UP000306575">
    <property type="component" value="Unassembled WGS sequence"/>
</dbReference>
<gene>
    <name evidence="3" type="ORF">FAP39_16970</name>
</gene>
<evidence type="ECO:0000313" key="4">
    <source>
        <dbReference type="Proteomes" id="UP000306575"/>
    </source>
</evidence>
<protein>
    <recommendedName>
        <fullName evidence="2">Major facilitator superfamily (MFS) profile domain-containing protein</fullName>
    </recommendedName>
</protein>
<dbReference type="AlphaFoldDB" id="A0A4V6F0I5"/>